<dbReference type="AlphaFoldDB" id="A0A067KT01"/>
<protein>
    <submittedName>
        <fullName evidence="2">Uncharacterized protein</fullName>
    </submittedName>
</protein>
<reference evidence="2 3" key="1">
    <citation type="journal article" date="2014" name="PLoS ONE">
        <title>Global Analysis of Gene Expression Profiles in Physic Nut (Jatropha curcas L.) Seedlings Exposed to Salt Stress.</title>
        <authorList>
            <person name="Zhang L."/>
            <person name="Zhang C."/>
            <person name="Wu P."/>
            <person name="Chen Y."/>
            <person name="Li M."/>
            <person name="Jiang H."/>
            <person name="Wu G."/>
        </authorList>
    </citation>
    <scope>NUCLEOTIDE SEQUENCE [LARGE SCALE GENOMIC DNA]</scope>
    <source>
        <strain evidence="3">cv. GZQX0401</strain>
        <tissue evidence="2">Young leaves</tissue>
    </source>
</reference>
<dbReference type="PANTHER" id="PTHR36037">
    <property type="entry name" value="RNA-DIRECTED DNA POLYMERASE (REVERSE TRANSCRIPTASE)-RELATED FAMILY PROTEIN"/>
    <property type="match status" value="1"/>
</dbReference>
<keyword evidence="1" id="KW-0175">Coiled coil</keyword>
<dbReference type="KEGG" id="jcu:105633150"/>
<feature type="coiled-coil region" evidence="1">
    <location>
        <begin position="72"/>
        <end position="106"/>
    </location>
</feature>
<accession>A0A067KT01</accession>
<dbReference type="OrthoDB" id="1927690at2759"/>
<dbReference type="PANTHER" id="PTHR36037:SF1">
    <property type="entry name" value="RNA-DIRECTED DNA POLYMERASE (REVERSE TRANSCRIPTASE)-RELATED FAMILY PROTEIN"/>
    <property type="match status" value="1"/>
</dbReference>
<dbReference type="EMBL" id="KK914353">
    <property type="protein sequence ID" value="KDP39341.1"/>
    <property type="molecule type" value="Genomic_DNA"/>
</dbReference>
<evidence type="ECO:0000313" key="3">
    <source>
        <dbReference type="Proteomes" id="UP000027138"/>
    </source>
</evidence>
<sequence length="420" mass="47844">METISSSESIDLDSLRSGIRELEEIHSNCNEDIVCEISSSDSNQLLKDCALQLESKVQQIVSECSDFSFLGIEDLDAFVEHLKEELNTAEAESAKISSEIEVLTRNHMEDSVQLENDIELLKCSLDFAALQDMEKEKEHACGEDISNSTNKLGEYEFEILELHNQIEESKVILKNLQDFDSTFKRLDTIEQIEDTMSGLKVIDFDGTSIRLSLRTYLPKLEELLCQQKIEVTAEPSEVNHDLLIEVVNGTMELKNVEMFPNDVFIGDIIDAAKSFRQFSHSSFVETRSSLEWFVRKVQDRIIQCTLRRLVVKNANKSRHSFEYLDRDEIVVAHLVGGVDAFIMLCQGWPLSKSPLKLMSLKSSDNHSKEISLSFLCKVEEVVNSLDIHMRLNLLSFVDAIEKLLMEQMRLQLHSDSAPKV</sequence>
<gene>
    <name evidence="2" type="ORF">JCGZ_01098</name>
</gene>
<keyword evidence="3" id="KW-1185">Reference proteome</keyword>
<evidence type="ECO:0000313" key="2">
    <source>
        <dbReference type="EMBL" id="KDP39341.1"/>
    </source>
</evidence>
<evidence type="ECO:0000256" key="1">
    <source>
        <dbReference type="SAM" id="Coils"/>
    </source>
</evidence>
<dbReference type="Proteomes" id="UP000027138">
    <property type="component" value="Unassembled WGS sequence"/>
</dbReference>
<name>A0A067KT01_JATCU</name>
<proteinExistence type="predicted"/>
<organism evidence="2 3">
    <name type="scientific">Jatropha curcas</name>
    <name type="common">Barbados nut</name>
    <dbReference type="NCBI Taxonomy" id="180498"/>
    <lineage>
        <taxon>Eukaryota</taxon>
        <taxon>Viridiplantae</taxon>
        <taxon>Streptophyta</taxon>
        <taxon>Embryophyta</taxon>
        <taxon>Tracheophyta</taxon>
        <taxon>Spermatophyta</taxon>
        <taxon>Magnoliopsida</taxon>
        <taxon>eudicotyledons</taxon>
        <taxon>Gunneridae</taxon>
        <taxon>Pentapetalae</taxon>
        <taxon>rosids</taxon>
        <taxon>fabids</taxon>
        <taxon>Malpighiales</taxon>
        <taxon>Euphorbiaceae</taxon>
        <taxon>Crotonoideae</taxon>
        <taxon>Jatropheae</taxon>
        <taxon>Jatropha</taxon>
    </lineage>
</organism>
<dbReference type="STRING" id="180498.A0A067KT01"/>